<dbReference type="EMBL" id="PKGZ01000002">
    <property type="protein sequence ID" value="PKY91670.1"/>
    <property type="molecule type" value="Genomic_DNA"/>
</dbReference>
<accession>A0A2I1K7Q9</accession>
<dbReference type="InterPro" id="IPR014721">
    <property type="entry name" value="Ribsml_uS5_D2-typ_fold_subgr"/>
</dbReference>
<evidence type="ECO:0000256" key="4">
    <source>
        <dbReference type="ARBA" id="ARBA00017858"/>
    </source>
</evidence>
<dbReference type="PROSITE" id="PS00627">
    <property type="entry name" value="GHMP_KINASES_ATP"/>
    <property type="match status" value="1"/>
</dbReference>
<gene>
    <name evidence="13" type="primary">thrB</name>
    <name evidence="16" type="ORF">CYJ27_03065</name>
</gene>
<keyword evidence="8 13" id="KW-0547">Nucleotide-binding</keyword>
<evidence type="ECO:0000256" key="9">
    <source>
        <dbReference type="ARBA" id="ARBA00022777"/>
    </source>
</evidence>
<sequence>MKRLRVPATSANLGPGFDSLGLAVNLYLNLEIVGESEEWIIHHDLGEDLPKDKNNLVIQTINQLAPELSPLEMRMTSDIPMTRGLGSSSTAIVAGIEVANHWANKGWTLEEKINQANRLEGHPDNVAPCLAGGLVIGVALQEDEVLWTKTSFPDAHFLALVPNYHLSTRQARSVLPKEFFFKEAVQASGLANVLVAKLMCGDLEAAGRLLERDRWHEPFRQKLVPELEAARKLLADQDGVYGTYLSGAGPTVMTLVHAQKSQQVAHLLRKNFPEAVVYDLTLDEQGSCWIED</sequence>
<organism evidence="16 17">
    <name type="scientific">Aerococcus christensenii</name>
    <dbReference type="NCBI Taxonomy" id="87541"/>
    <lineage>
        <taxon>Bacteria</taxon>
        <taxon>Bacillati</taxon>
        <taxon>Bacillota</taxon>
        <taxon>Bacilli</taxon>
        <taxon>Lactobacillales</taxon>
        <taxon>Aerococcaceae</taxon>
        <taxon>Aerococcus</taxon>
    </lineage>
</organism>
<dbReference type="GO" id="GO:0005737">
    <property type="term" value="C:cytoplasm"/>
    <property type="evidence" value="ECO:0007669"/>
    <property type="project" value="UniProtKB-SubCell"/>
</dbReference>
<comment type="function">
    <text evidence="12 13">Catalyzes the ATP-dependent phosphorylation of L-homoserine to L-homoserine phosphate.</text>
</comment>
<evidence type="ECO:0000259" key="15">
    <source>
        <dbReference type="Pfam" id="PF08544"/>
    </source>
</evidence>
<dbReference type="NCBIfam" id="TIGR00191">
    <property type="entry name" value="thrB"/>
    <property type="match status" value="1"/>
</dbReference>
<dbReference type="PANTHER" id="PTHR20861:SF1">
    <property type="entry name" value="HOMOSERINE KINASE"/>
    <property type="match status" value="1"/>
</dbReference>
<evidence type="ECO:0000256" key="12">
    <source>
        <dbReference type="ARBA" id="ARBA00049954"/>
    </source>
</evidence>
<evidence type="ECO:0000256" key="3">
    <source>
        <dbReference type="ARBA" id="ARBA00012078"/>
    </source>
</evidence>
<keyword evidence="5 13" id="KW-0028">Amino-acid biosynthesis</keyword>
<dbReference type="InterPro" id="IPR020568">
    <property type="entry name" value="Ribosomal_Su5_D2-typ_SF"/>
</dbReference>
<dbReference type="PANTHER" id="PTHR20861">
    <property type="entry name" value="HOMOSERINE/4-DIPHOSPHOCYTIDYL-2-C-METHYL-D-ERYTHRITOL KINASE"/>
    <property type="match status" value="1"/>
</dbReference>
<reference evidence="16 17" key="1">
    <citation type="submission" date="2017-12" db="EMBL/GenBank/DDBJ databases">
        <title>Phylogenetic diversity of female urinary microbiome.</title>
        <authorList>
            <person name="Thomas-White K."/>
            <person name="Wolfe A.J."/>
        </authorList>
    </citation>
    <scope>NUCLEOTIDE SEQUENCE [LARGE SCALE GENOMIC DNA]</scope>
    <source>
        <strain evidence="16 17">UMB0844</strain>
    </source>
</reference>
<dbReference type="SUPFAM" id="SSF55060">
    <property type="entry name" value="GHMP Kinase, C-terminal domain"/>
    <property type="match status" value="1"/>
</dbReference>
<keyword evidence="13" id="KW-0963">Cytoplasm</keyword>
<dbReference type="Proteomes" id="UP000234775">
    <property type="component" value="Unassembled WGS sequence"/>
</dbReference>
<proteinExistence type="inferred from homology"/>
<dbReference type="Gene3D" id="3.30.70.890">
    <property type="entry name" value="GHMP kinase, C-terminal domain"/>
    <property type="match status" value="1"/>
</dbReference>
<dbReference type="HAMAP" id="MF_00384">
    <property type="entry name" value="Homoser_kinase"/>
    <property type="match status" value="1"/>
</dbReference>
<evidence type="ECO:0000256" key="10">
    <source>
        <dbReference type="ARBA" id="ARBA00022840"/>
    </source>
</evidence>
<comment type="pathway">
    <text evidence="1 13">Amino-acid biosynthesis; L-threonine biosynthesis; L-threonine from L-aspartate: step 4/5.</text>
</comment>
<dbReference type="GO" id="GO:0004413">
    <property type="term" value="F:homoserine kinase activity"/>
    <property type="evidence" value="ECO:0007669"/>
    <property type="project" value="UniProtKB-UniRule"/>
</dbReference>
<dbReference type="PIRSF" id="PIRSF000676">
    <property type="entry name" value="Homoser_kin"/>
    <property type="match status" value="1"/>
</dbReference>
<keyword evidence="9 13" id="KW-0418">Kinase</keyword>
<comment type="similarity">
    <text evidence="2 13">Belongs to the GHMP kinase family. Homoserine kinase subfamily.</text>
</comment>
<dbReference type="InterPro" id="IPR006203">
    <property type="entry name" value="GHMP_knse_ATP-bd_CS"/>
</dbReference>
<dbReference type="UniPathway" id="UPA00050">
    <property type="reaction ID" value="UER00064"/>
</dbReference>
<dbReference type="Pfam" id="PF08544">
    <property type="entry name" value="GHMP_kinases_C"/>
    <property type="match status" value="1"/>
</dbReference>
<dbReference type="Gene3D" id="3.30.230.10">
    <property type="match status" value="1"/>
</dbReference>
<keyword evidence="6 13" id="KW-0808">Transferase</keyword>
<dbReference type="InterPro" id="IPR036554">
    <property type="entry name" value="GHMP_kinase_C_sf"/>
</dbReference>
<evidence type="ECO:0000256" key="7">
    <source>
        <dbReference type="ARBA" id="ARBA00022697"/>
    </source>
</evidence>
<evidence type="ECO:0000256" key="5">
    <source>
        <dbReference type="ARBA" id="ARBA00022605"/>
    </source>
</evidence>
<evidence type="ECO:0000313" key="16">
    <source>
        <dbReference type="EMBL" id="PKY91670.1"/>
    </source>
</evidence>
<dbReference type="GO" id="GO:0005524">
    <property type="term" value="F:ATP binding"/>
    <property type="evidence" value="ECO:0007669"/>
    <property type="project" value="UniProtKB-UniRule"/>
</dbReference>
<feature type="domain" description="GHMP kinase C-terminal" evidence="15">
    <location>
        <begin position="201"/>
        <end position="273"/>
    </location>
</feature>
<feature type="binding site" evidence="13">
    <location>
        <begin position="80"/>
        <end position="90"/>
    </location>
    <ligand>
        <name>ATP</name>
        <dbReference type="ChEBI" id="CHEBI:30616"/>
    </ligand>
</feature>
<evidence type="ECO:0000256" key="1">
    <source>
        <dbReference type="ARBA" id="ARBA00005015"/>
    </source>
</evidence>
<keyword evidence="7 13" id="KW-0791">Threonine biosynthesis</keyword>
<dbReference type="InterPro" id="IPR013750">
    <property type="entry name" value="GHMP_kinase_C_dom"/>
</dbReference>
<comment type="catalytic activity">
    <reaction evidence="11 13">
        <text>L-homoserine + ATP = O-phospho-L-homoserine + ADP + H(+)</text>
        <dbReference type="Rhea" id="RHEA:13985"/>
        <dbReference type="ChEBI" id="CHEBI:15378"/>
        <dbReference type="ChEBI" id="CHEBI:30616"/>
        <dbReference type="ChEBI" id="CHEBI:57476"/>
        <dbReference type="ChEBI" id="CHEBI:57590"/>
        <dbReference type="ChEBI" id="CHEBI:456216"/>
        <dbReference type="EC" id="2.7.1.39"/>
    </reaction>
</comment>
<dbReference type="InterPro" id="IPR006204">
    <property type="entry name" value="GHMP_kinase_N_dom"/>
</dbReference>
<dbReference type="GO" id="GO:0009088">
    <property type="term" value="P:threonine biosynthetic process"/>
    <property type="evidence" value="ECO:0007669"/>
    <property type="project" value="UniProtKB-UniRule"/>
</dbReference>
<dbReference type="Pfam" id="PF00288">
    <property type="entry name" value="GHMP_kinases_N"/>
    <property type="match status" value="1"/>
</dbReference>
<name>A0A2I1K7Q9_9LACT</name>
<evidence type="ECO:0000256" key="8">
    <source>
        <dbReference type="ARBA" id="ARBA00022741"/>
    </source>
</evidence>
<dbReference type="PRINTS" id="PR00958">
    <property type="entry name" value="HOMSERKINASE"/>
</dbReference>
<evidence type="ECO:0000256" key="6">
    <source>
        <dbReference type="ARBA" id="ARBA00022679"/>
    </source>
</evidence>
<feature type="domain" description="GHMP kinase N-terminal" evidence="14">
    <location>
        <begin position="55"/>
        <end position="133"/>
    </location>
</feature>
<dbReference type="InterPro" id="IPR000870">
    <property type="entry name" value="Homoserine_kinase"/>
</dbReference>
<dbReference type="RefSeq" id="WP_101659942.1">
    <property type="nucleotide sequence ID" value="NZ_PKGZ01000002.1"/>
</dbReference>
<comment type="subcellular location">
    <subcellularLocation>
        <location evidence="13">Cytoplasm</location>
    </subcellularLocation>
</comment>
<dbReference type="EC" id="2.7.1.39" evidence="3 13"/>
<keyword evidence="17" id="KW-1185">Reference proteome</keyword>
<protein>
    <recommendedName>
        <fullName evidence="4 13">Homoserine kinase</fullName>
        <shortName evidence="13">HK</shortName>
        <shortName evidence="13">HSK</shortName>
        <ecNumber evidence="3 13">2.7.1.39</ecNumber>
    </recommendedName>
</protein>
<dbReference type="SUPFAM" id="SSF54211">
    <property type="entry name" value="Ribosomal protein S5 domain 2-like"/>
    <property type="match status" value="1"/>
</dbReference>
<evidence type="ECO:0000256" key="11">
    <source>
        <dbReference type="ARBA" id="ARBA00049375"/>
    </source>
</evidence>
<keyword evidence="10 13" id="KW-0067">ATP-binding</keyword>
<evidence type="ECO:0000256" key="2">
    <source>
        <dbReference type="ARBA" id="ARBA00007370"/>
    </source>
</evidence>
<evidence type="ECO:0000256" key="13">
    <source>
        <dbReference type="HAMAP-Rule" id="MF_00384"/>
    </source>
</evidence>
<evidence type="ECO:0000313" key="17">
    <source>
        <dbReference type="Proteomes" id="UP000234775"/>
    </source>
</evidence>
<dbReference type="AlphaFoldDB" id="A0A2I1K7Q9"/>
<comment type="caution">
    <text evidence="16">The sequence shown here is derived from an EMBL/GenBank/DDBJ whole genome shotgun (WGS) entry which is preliminary data.</text>
</comment>
<evidence type="ECO:0000259" key="14">
    <source>
        <dbReference type="Pfam" id="PF00288"/>
    </source>
</evidence>